<comment type="caution">
    <text evidence="1">The sequence shown here is derived from an EMBL/GenBank/DDBJ whole genome shotgun (WGS) entry which is preliminary data.</text>
</comment>
<name>A0A7V8NPA3_9BACT</name>
<evidence type="ECO:0000313" key="1">
    <source>
        <dbReference type="EMBL" id="MBA0085025.1"/>
    </source>
</evidence>
<feature type="non-terminal residue" evidence="1">
    <location>
        <position position="254"/>
    </location>
</feature>
<dbReference type="GO" id="GO:0004180">
    <property type="term" value="F:carboxypeptidase activity"/>
    <property type="evidence" value="ECO:0007669"/>
    <property type="project" value="UniProtKB-KW"/>
</dbReference>
<dbReference type="SUPFAM" id="SSF56935">
    <property type="entry name" value="Porins"/>
    <property type="match status" value="1"/>
</dbReference>
<dbReference type="Proteomes" id="UP000567293">
    <property type="component" value="Unassembled WGS sequence"/>
</dbReference>
<protein>
    <submittedName>
        <fullName evidence="1">Carboxypeptidase regulatory-like domain-containing protein</fullName>
    </submittedName>
</protein>
<evidence type="ECO:0000313" key="2">
    <source>
        <dbReference type="Proteomes" id="UP000567293"/>
    </source>
</evidence>
<proteinExistence type="predicted"/>
<dbReference type="AlphaFoldDB" id="A0A7V8NPA3"/>
<dbReference type="Gene3D" id="2.60.40.1120">
    <property type="entry name" value="Carboxypeptidase-like, regulatory domain"/>
    <property type="match status" value="1"/>
</dbReference>
<sequence>MHRCRLAFANPFSRRFALVTALRRLGLALLLGPIAFPLAPALLAQTAGTGAIAGSITDPSGASVAEAQVKAINEATGEVRTAVSTVAGNYAVPLLLPGVYTLEISKTGFKLVQAPHVSVVVTETKTFNVRMELGQIADKVIVEALAEQLQTQSSALGEVTSGDQVRTLPLVNRNYTQIISLNPGVAAEVTDAGAIGRGDVGLGGAPIVANGGWQGDNNVQMNGVGINDLQSSGYFSGGVAIPNPDTIEEFKVQT</sequence>
<dbReference type="SUPFAM" id="SSF49452">
    <property type="entry name" value="Starch-binding domain-like"/>
    <property type="match status" value="1"/>
</dbReference>
<accession>A0A7V8NPA3</accession>
<keyword evidence="2" id="KW-1185">Reference proteome</keyword>
<gene>
    <name evidence="1" type="ORF">HRJ53_08515</name>
</gene>
<dbReference type="InterPro" id="IPR013784">
    <property type="entry name" value="Carb-bd-like_fold"/>
</dbReference>
<dbReference type="EMBL" id="JACDQQ010000825">
    <property type="protein sequence ID" value="MBA0085025.1"/>
    <property type="molecule type" value="Genomic_DNA"/>
</dbReference>
<reference evidence="1" key="1">
    <citation type="submission" date="2020-06" db="EMBL/GenBank/DDBJ databases">
        <title>Legume-microbial interactions unlock mineral nutrients during tropical forest succession.</title>
        <authorList>
            <person name="Epihov D.Z."/>
        </authorList>
    </citation>
    <scope>NUCLEOTIDE SEQUENCE [LARGE SCALE GENOMIC DNA]</scope>
    <source>
        <strain evidence="1">Pan2503</strain>
    </source>
</reference>
<dbReference type="Pfam" id="PF13620">
    <property type="entry name" value="CarboxypepD_reg"/>
    <property type="match status" value="1"/>
</dbReference>
<organism evidence="1 2">
    <name type="scientific">Candidatus Acidiferrum panamense</name>
    <dbReference type="NCBI Taxonomy" id="2741543"/>
    <lineage>
        <taxon>Bacteria</taxon>
        <taxon>Pseudomonadati</taxon>
        <taxon>Acidobacteriota</taxon>
        <taxon>Terriglobia</taxon>
        <taxon>Candidatus Acidiferrales</taxon>
        <taxon>Candidatus Acidiferrum</taxon>
    </lineage>
</organism>
<dbReference type="GO" id="GO:0030246">
    <property type="term" value="F:carbohydrate binding"/>
    <property type="evidence" value="ECO:0007669"/>
    <property type="project" value="InterPro"/>
</dbReference>